<evidence type="ECO:0000313" key="2">
    <source>
        <dbReference type="Proteomes" id="UP001148629"/>
    </source>
</evidence>
<proteinExistence type="predicted"/>
<dbReference type="Proteomes" id="UP001148629">
    <property type="component" value="Unassembled WGS sequence"/>
</dbReference>
<dbReference type="EMBL" id="JANRMS010000103">
    <property type="protein sequence ID" value="KAJ3546710.1"/>
    <property type="molecule type" value="Genomic_DNA"/>
</dbReference>
<accession>A0ACC1SUM5</accession>
<name>A0ACC1SUM5_9HYPO</name>
<protein>
    <submittedName>
        <fullName evidence="1">Uncharacterized protein</fullName>
    </submittedName>
</protein>
<reference evidence="1" key="1">
    <citation type="submission" date="2022-08" db="EMBL/GenBank/DDBJ databases">
        <title>Genome Sequence of Fusarium decemcellulare.</title>
        <authorList>
            <person name="Buettner E."/>
        </authorList>
    </citation>
    <scope>NUCLEOTIDE SEQUENCE</scope>
    <source>
        <strain evidence="1">Babe19</strain>
    </source>
</reference>
<evidence type="ECO:0000313" key="1">
    <source>
        <dbReference type="EMBL" id="KAJ3546710.1"/>
    </source>
</evidence>
<keyword evidence="2" id="KW-1185">Reference proteome</keyword>
<sequence length="624" mass="71988">MRLLHTSTFKLKSFYSKTDRPPYAILSHTWGQDELGFEAIQTDIHEKLKSPKRGLCKVKDACLQAQRDGLDYLWVDTCCIDKSSSTELSEAINSMFIWYQQSSQCYVFMEDVTLMKDGTMANFDASRWFTRGWTLQELIAPHGLTFFDRYWRAMKTRDEIADRVERITGIGRDILVRHHDDLRGDNPDPTQICPACGYNDGLRRILRNEPISRKMKWAAKRTTTREEDAAYCLMGLFDINMPLLYGEGDKAFERLQQKILLNAPDQSILTWVDKPKRVRNAETCLAPRLSAFNVENFDVCRARFAADVEQGDIIATARGLELDVIFGPCVFGSSTAWAPLELFLAVLNCTIEPDNLSRVAIFVKALQPQSPDTAYGRACHDELVILRPDSSPSILSRSFTRDGPETFDLRRQNCVDYDINKFKPRRILLSGLASPWDRVGSNTQECPRLKLEIQDCGEWLSKVRNRDLLENGMILMRQNLHLFKGRRIDGMLVYGVLLISNGSSSFFILLGLENYLSIPESDPHYICWVETWDELMMGEIPQSAASSLSEGRLKHAIHQYMERHDRYELHNRKSQILRRDFQVRVEIQLVEFLQRRGYSLTVHIGGWDFRPISFVDYLLVDYVR</sequence>
<organism evidence="1 2">
    <name type="scientific">Fusarium decemcellulare</name>
    <dbReference type="NCBI Taxonomy" id="57161"/>
    <lineage>
        <taxon>Eukaryota</taxon>
        <taxon>Fungi</taxon>
        <taxon>Dikarya</taxon>
        <taxon>Ascomycota</taxon>
        <taxon>Pezizomycotina</taxon>
        <taxon>Sordariomycetes</taxon>
        <taxon>Hypocreomycetidae</taxon>
        <taxon>Hypocreales</taxon>
        <taxon>Nectriaceae</taxon>
        <taxon>Fusarium</taxon>
        <taxon>Fusarium decemcellulare species complex</taxon>
    </lineage>
</organism>
<comment type="caution">
    <text evidence="1">The sequence shown here is derived from an EMBL/GenBank/DDBJ whole genome shotgun (WGS) entry which is preliminary data.</text>
</comment>
<gene>
    <name evidence="1" type="ORF">NM208_g1863</name>
</gene>